<dbReference type="AlphaFoldDB" id="A0A8J6TCJ1"/>
<dbReference type="GO" id="GO:0008758">
    <property type="term" value="F:UDP-2,3-diacylglucosamine hydrolase activity"/>
    <property type="evidence" value="ECO:0007669"/>
    <property type="project" value="TreeGrafter"/>
</dbReference>
<comment type="caution">
    <text evidence="1">The sequence shown here is derived from an EMBL/GenBank/DDBJ whole genome shotgun (WGS) entry which is preliminary data.</text>
</comment>
<dbReference type="InterPro" id="IPR043461">
    <property type="entry name" value="LpxH-like"/>
</dbReference>
<protein>
    <recommendedName>
        <fullName evidence="3">Calcineurin-like phosphoesterase superfamily domain protein</fullName>
    </recommendedName>
</protein>
<dbReference type="InterPro" id="IPR029052">
    <property type="entry name" value="Metallo-depent_PP-like"/>
</dbReference>
<dbReference type="GO" id="GO:0009245">
    <property type="term" value="P:lipid A biosynthetic process"/>
    <property type="evidence" value="ECO:0007669"/>
    <property type="project" value="TreeGrafter"/>
</dbReference>
<organism evidence="1 2">
    <name type="scientific">Candidatus Desulfaltia bathyphila</name>
    <dbReference type="NCBI Taxonomy" id="2841697"/>
    <lineage>
        <taxon>Bacteria</taxon>
        <taxon>Pseudomonadati</taxon>
        <taxon>Thermodesulfobacteriota</taxon>
        <taxon>Desulfobacteria</taxon>
        <taxon>Desulfobacterales</taxon>
        <taxon>Desulfobacterales incertae sedis</taxon>
        <taxon>Candidatus Desulfaltia</taxon>
    </lineage>
</organism>
<sequence length="300" mass="34665">MLLNNIAPLRLCVSHETKLIVMSDMHRGDGTGSDDFAHNSLIYKCALGYYLMEGFTYIELGDAEELWENKTFEQIYITHTSIYDKIREFHDPDPKKTRYIKIWGNHDIQWKDDANILYKIFPGIQIYESAILHSPSKPGKRILLWHGHQVDPKCSGRGAAFSKFFVRNFWSGLQKYGIKDPTRAAVNPGLCNQIDEKLYKLAINNDKNIDIIIAGHTHRPVYENLSLTERRSIKKLKPEPVYYNTGSCVHPRCITGIEITVRDDRPYLTLIKWSHDVKKSKQAEAPDEYNLSIKRTVLEP</sequence>
<dbReference type="Gene3D" id="3.60.21.10">
    <property type="match status" value="1"/>
</dbReference>
<reference evidence="1 2" key="1">
    <citation type="submission" date="2020-08" db="EMBL/GenBank/DDBJ databases">
        <title>Bridging the membrane lipid divide: bacteria of the FCB group superphylum have the potential to synthesize archaeal ether lipids.</title>
        <authorList>
            <person name="Villanueva L."/>
            <person name="Von Meijenfeldt F.A.B."/>
            <person name="Westbye A.B."/>
            <person name="Yadav S."/>
            <person name="Hopmans E.C."/>
            <person name="Dutilh B.E."/>
            <person name="Sinninghe Damste J.S."/>
        </authorList>
    </citation>
    <scope>NUCLEOTIDE SEQUENCE [LARGE SCALE GENOMIC DNA]</scope>
    <source>
        <strain evidence="1">NIOZ-UU82</strain>
    </source>
</reference>
<dbReference type="SUPFAM" id="SSF56300">
    <property type="entry name" value="Metallo-dependent phosphatases"/>
    <property type="match status" value="1"/>
</dbReference>
<accession>A0A8J6TCJ1</accession>
<dbReference type="GO" id="GO:0016020">
    <property type="term" value="C:membrane"/>
    <property type="evidence" value="ECO:0007669"/>
    <property type="project" value="GOC"/>
</dbReference>
<dbReference type="EMBL" id="JACNLL010000101">
    <property type="protein sequence ID" value="MBC8200370.1"/>
    <property type="molecule type" value="Genomic_DNA"/>
</dbReference>
<evidence type="ECO:0000313" key="2">
    <source>
        <dbReference type="Proteomes" id="UP000603545"/>
    </source>
</evidence>
<dbReference type="Proteomes" id="UP000603545">
    <property type="component" value="Unassembled WGS sequence"/>
</dbReference>
<proteinExistence type="predicted"/>
<name>A0A8J6TCJ1_9BACT</name>
<gene>
    <name evidence="1" type="ORF">H8E80_10100</name>
</gene>
<evidence type="ECO:0008006" key="3">
    <source>
        <dbReference type="Google" id="ProtNLM"/>
    </source>
</evidence>
<evidence type="ECO:0000313" key="1">
    <source>
        <dbReference type="EMBL" id="MBC8200370.1"/>
    </source>
</evidence>
<dbReference type="PANTHER" id="PTHR34990:SF2">
    <property type="entry name" value="BLL8164 PROTEIN"/>
    <property type="match status" value="1"/>
</dbReference>
<dbReference type="PANTHER" id="PTHR34990">
    <property type="entry name" value="UDP-2,3-DIACYLGLUCOSAMINE HYDROLASE-RELATED"/>
    <property type="match status" value="1"/>
</dbReference>